<dbReference type="Gene3D" id="2.130.10.130">
    <property type="entry name" value="Integrin alpha, N-terminal"/>
    <property type="match status" value="1"/>
</dbReference>
<evidence type="ECO:0000313" key="4">
    <source>
        <dbReference type="Proteomes" id="UP000663845"/>
    </source>
</evidence>
<organism evidence="3 4">
    <name type="scientific">Adineta steineri</name>
    <dbReference type="NCBI Taxonomy" id="433720"/>
    <lineage>
        <taxon>Eukaryota</taxon>
        <taxon>Metazoa</taxon>
        <taxon>Spiralia</taxon>
        <taxon>Gnathifera</taxon>
        <taxon>Rotifera</taxon>
        <taxon>Eurotatoria</taxon>
        <taxon>Bdelloidea</taxon>
        <taxon>Adinetida</taxon>
        <taxon>Adinetidae</taxon>
        <taxon>Adineta</taxon>
    </lineage>
</organism>
<accession>A0A815QRD5</accession>
<comment type="caution">
    <text evidence="3">The sequence shown here is derived from an EMBL/GenBank/DDBJ whole genome shotgun (WGS) entry which is preliminary data.</text>
</comment>
<dbReference type="PANTHER" id="PTHR46580:SF4">
    <property type="entry name" value="ATP_GTP-BINDING PROTEIN"/>
    <property type="match status" value="1"/>
</dbReference>
<name>A0A815QRD5_9BILA</name>
<dbReference type="Gene3D" id="2.40.128.340">
    <property type="match status" value="1"/>
</dbReference>
<dbReference type="InterPro" id="IPR013517">
    <property type="entry name" value="FG-GAP"/>
</dbReference>
<dbReference type="SUPFAM" id="SSF69318">
    <property type="entry name" value="Integrin alpha N-terminal domain"/>
    <property type="match status" value="1"/>
</dbReference>
<reference evidence="3" key="1">
    <citation type="submission" date="2021-02" db="EMBL/GenBank/DDBJ databases">
        <authorList>
            <person name="Nowell W R."/>
        </authorList>
    </citation>
    <scope>NUCLEOTIDE SEQUENCE</scope>
</reference>
<feature type="transmembrane region" description="Helical" evidence="2">
    <location>
        <begin position="52"/>
        <end position="75"/>
    </location>
</feature>
<feature type="transmembrane region" description="Helical" evidence="2">
    <location>
        <begin position="20"/>
        <end position="40"/>
    </location>
</feature>
<dbReference type="Proteomes" id="UP000663845">
    <property type="component" value="Unassembled WGS sequence"/>
</dbReference>
<keyword evidence="2" id="KW-1133">Transmembrane helix</keyword>
<dbReference type="Pfam" id="PF13517">
    <property type="entry name" value="FG-GAP_3"/>
    <property type="match status" value="2"/>
</dbReference>
<dbReference type="EMBL" id="CAJNOG010001723">
    <property type="protein sequence ID" value="CAF1466748.1"/>
    <property type="molecule type" value="Genomic_DNA"/>
</dbReference>
<evidence type="ECO:0000256" key="1">
    <source>
        <dbReference type="ARBA" id="ARBA00022729"/>
    </source>
</evidence>
<gene>
    <name evidence="3" type="ORF">JYZ213_LOCUS41569</name>
</gene>
<feature type="transmembrane region" description="Helical" evidence="2">
    <location>
        <begin position="95"/>
        <end position="114"/>
    </location>
</feature>
<evidence type="ECO:0000256" key="2">
    <source>
        <dbReference type="SAM" id="Phobius"/>
    </source>
</evidence>
<dbReference type="InterPro" id="IPR028994">
    <property type="entry name" value="Integrin_alpha_N"/>
</dbReference>
<dbReference type="AlphaFoldDB" id="A0A815QRD5"/>
<protein>
    <recommendedName>
        <fullName evidence="5">G-protein coupled receptors family 1 profile domain-containing protein</fullName>
    </recommendedName>
</protein>
<keyword evidence="2" id="KW-0812">Transmembrane</keyword>
<evidence type="ECO:0000313" key="3">
    <source>
        <dbReference type="EMBL" id="CAF1466748.1"/>
    </source>
</evidence>
<sequence>MSSNSTYAIMLTSTIGYISLYINFITIIAGTIGGICNLITYSAPRLRKNACVFYLLCATILEIFSILIIVPTRIALDSFGNNLENQSILFCKLRYFISIVVPKLVTYYILLAIVDRCLATSKSYVGIVFGVSNGTFENRMTLSIGNDSISPSVVVGDFNNDQRLDFVVVDVDVSQNNIYLFLGNGNSTFQRKTTLSTEYRSVFGSFVAADFNNDDYLDIAIFDLLNHELDVFLGNGDASFRPMLTFTTGHYNSPKSMVAVDFNGDQYLDIAFTNDYTADIGIMVGNGNGTFRAEIHFSIGNDSTPRMLTIGDFNNDGRSDIVVATYLTGQLLILWNTCECCSSTN</sequence>
<keyword evidence="1" id="KW-0732">Signal</keyword>
<evidence type="ECO:0008006" key="5">
    <source>
        <dbReference type="Google" id="ProtNLM"/>
    </source>
</evidence>
<proteinExistence type="predicted"/>
<dbReference type="PANTHER" id="PTHR46580">
    <property type="entry name" value="SENSOR KINASE-RELATED"/>
    <property type="match status" value="1"/>
</dbReference>
<keyword evidence="2" id="KW-0472">Membrane</keyword>